<dbReference type="GO" id="GO:0005506">
    <property type="term" value="F:iron ion binding"/>
    <property type="evidence" value="ECO:0007669"/>
    <property type="project" value="InterPro"/>
</dbReference>
<dbReference type="AlphaFoldDB" id="A0A5M6IRQ1"/>
<dbReference type="Pfam" id="PF04116">
    <property type="entry name" value="FA_hydroxylase"/>
    <property type="match status" value="1"/>
</dbReference>
<name>A0A5M6IRQ1_9PROT</name>
<evidence type="ECO:0000313" key="6">
    <source>
        <dbReference type="EMBL" id="KAA5610962.1"/>
    </source>
</evidence>
<protein>
    <submittedName>
        <fullName evidence="6">Beta-carotene hydroxylase</fullName>
    </submittedName>
</protein>
<feature type="transmembrane region" description="Helical" evidence="4">
    <location>
        <begin position="75"/>
        <end position="93"/>
    </location>
</feature>
<evidence type="ECO:0000256" key="3">
    <source>
        <dbReference type="ARBA" id="ARBA00023002"/>
    </source>
</evidence>
<dbReference type="EMBL" id="VWPK01000026">
    <property type="protein sequence ID" value="KAA5610962.1"/>
    <property type="molecule type" value="Genomic_DNA"/>
</dbReference>
<sequence length="160" mass="18125">MSLAFNLLLGIAAFTAMEVAAWATHRWIMHGFGWGWHESHHRPRTGPFERNDRFVLIFSGIAVALFAIGKYGTDWAWPLAWGVTAYGIAYFLMHDVLVHRRIRLPFHPTRGYLGRLVAAHHLHHAVNTKDGAVSFGFLYAPPLPRLRAQLRALRHPASQA</sequence>
<comment type="caution">
    <text evidence="6">The sequence shown here is derived from an EMBL/GenBank/DDBJ whole genome shotgun (WGS) entry which is preliminary data.</text>
</comment>
<keyword evidence="3" id="KW-0560">Oxidoreductase</keyword>
<dbReference type="GO" id="GO:0016119">
    <property type="term" value="P:carotene metabolic process"/>
    <property type="evidence" value="ECO:0007669"/>
    <property type="project" value="TreeGrafter"/>
</dbReference>
<keyword evidence="4" id="KW-0472">Membrane</keyword>
<comment type="similarity">
    <text evidence="1">Belongs to the sterol desaturase family.</text>
</comment>
<keyword evidence="2" id="KW-0125">Carotenoid biosynthesis</keyword>
<dbReference type="PANTHER" id="PTHR31899:SF9">
    <property type="entry name" value="BETA-CAROTENE 3-HYDROXYLASE 1, CHLOROPLASTIC"/>
    <property type="match status" value="1"/>
</dbReference>
<accession>A0A5M6IRQ1</accession>
<proteinExistence type="inferred from homology"/>
<evidence type="ECO:0000313" key="7">
    <source>
        <dbReference type="Proteomes" id="UP000325255"/>
    </source>
</evidence>
<reference evidence="6 7" key="1">
    <citation type="submission" date="2019-09" db="EMBL/GenBank/DDBJ databases">
        <title>Genome sequence of Rhodovastum atsumiense, a diverse member of the Acetobacteraceae family of non-sulfur purple photosynthetic bacteria.</title>
        <authorList>
            <person name="Meyer T."/>
            <person name="Kyndt J."/>
        </authorList>
    </citation>
    <scope>NUCLEOTIDE SEQUENCE [LARGE SCALE GENOMIC DNA]</scope>
    <source>
        <strain evidence="6 7">DSM 21279</strain>
    </source>
</reference>
<organism evidence="6 7">
    <name type="scientific">Rhodovastum atsumiense</name>
    <dbReference type="NCBI Taxonomy" id="504468"/>
    <lineage>
        <taxon>Bacteria</taxon>
        <taxon>Pseudomonadati</taxon>
        <taxon>Pseudomonadota</taxon>
        <taxon>Alphaproteobacteria</taxon>
        <taxon>Acetobacterales</taxon>
        <taxon>Acetobacteraceae</taxon>
        <taxon>Rhodovastum</taxon>
    </lineage>
</organism>
<keyword evidence="7" id="KW-1185">Reference proteome</keyword>
<dbReference type="OrthoDB" id="5243888at2"/>
<dbReference type="InterPro" id="IPR045019">
    <property type="entry name" value="BETA-OHASE-like"/>
</dbReference>
<dbReference type="GO" id="GO:0010291">
    <property type="term" value="F:beta-carotene 3-hydroxylase activity"/>
    <property type="evidence" value="ECO:0007669"/>
    <property type="project" value="TreeGrafter"/>
</dbReference>
<feature type="transmembrane region" description="Helical" evidence="4">
    <location>
        <begin position="6"/>
        <end position="24"/>
    </location>
</feature>
<dbReference type="GO" id="GO:0016123">
    <property type="term" value="P:xanthophyll biosynthetic process"/>
    <property type="evidence" value="ECO:0007669"/>
    <property type="project" value="TreeGrafter"/>
</dbReference>
<gene>
    <name evidence="6" type="ORF">F1189_16920</name>
</gene>
<evidence type="ECO:0000256" key="2">
    <source>
        <dbReference type="ARBA" id="ARBA00022746"/>
    </source>
</evidence>
<keyword evidence="4" id="KW-0812">Transmembrane</keyword>
<dbReference type="Proteomes" id="UP000325255">
    <property type="component" value="Unassembled WGS sequence"/>
</dbReference>
<keyword evidence="4" id="KW-1133">Transmembrane helix</keyword>
<feature type="domain" description="Fatty acid hydroxylase" evidence="5">
    <location>
        <begin position="12"/>
        <end position="136"/>
    </location>
</feature>
<feature type="transmembrane region" description="Helical" evidence="4">
    <location>
        <begin position="52"/>
        <end position="69"/>
    </location>
</feature>
<evidence type="ECO:0000256" key="1">
    <source>
        <dbReference type="ARBA" id="ARBA00009324"/>
    </source>
</evidence>
<dbReference type="InterPro" id="IPR006694">
    <property type="entry name" value="Fatty_acid_hydroxylase"/>
</dbReference>
<evidence type="ECO:0000259" key="5">
    <source>
        <dbReference type="Pfam" id="PF04116"/>
    </source>
</evidence>
<evidence type="ECO:0000256" key="4">
    <source>
        <dbReference type="SAM" id="Phobius"/>
    </source>
</evidence>
<dbReference type="PANTHER" id="PTHR31899">
    <property type="entry name" value="BETA-CAROTENE 3-HYDROXYLASE 1, CHLOROPLASTIC"/>
    <property type="match status" value="1"/>
</dbReference>